<proteinExistence type="predicted"/>
<name>A0A9N9J5U4_9GLOM</name>
<organism evidence="1 2">
    <name type="scientific">Cetraspora pellucida</name>
    <dbReference type="NCBI Taxonomy" id="1433469"/>
    <lineage>
        <taxon>Eukaryota</taxon>
        <taxon>Fungi</taxon>
        <taxon>Fungi incertae sedis</taxon>
        <taxon>Mucoromycota</taxon>
        <taxon>Glomeromycotina</taxon>
        <taxon>Glomeromycetes</taxon>
        <taxon>Diversisporales</taxon>
        <taxon>Gigasporaceae</taxon>
        <taxon>Cetraspora</taxon>
    </lineage>
</organism>
<protein>
    <submittedName>
        <fullName evidence="1">23774_t:CDS:1</fullName>
    </submittedName>
</protein>
<dbReference type="Proteomes" id="UP000789759">
    <property type="component" value="Unassembled WGS sequence"/>
</dbReference>
<keyword evidence="2" id="KW-1185">Reference proteome</keyword>
<dbReference type="AlphaFoldDB" id="A0A9N9J5U4"/>
<feature type="non-terminal residue" evidence="1">
    <location>
        <position position="239"/>
    </location>
</feature>
<evidence type="ECO:0000313" key="2">
    <source>
        <dbReference type="Proteomes" id="UP000789759"/>
    </source>
</evidence>
<dbReference type="OrthoDB" id="2440697at2759"/>
<sequence>MTTTIPESSTNKDDDDIFDDKTKGYISESYNRSNNCDFNNIDIFTLNKISFKRARIFAKNEEIYYDIFCENEEFEVDSIFSTELESILTLPYDESIALENPNSSNIHLSLCEIDKDTFEKAKSNNQLHSLGTIISQNNDNDNDNLMQPLFGKSLFTKNLLDLYESIFIQLLQMKLNNWNIDDIFNEIKKNISIGYQIPLSNVVILKPGENPNCDANVHQTCAMYFNNVRLDNTNNIDVA</sequence>
<accession>A0A9N9J5U4</accession>
<reference evidence="1" key="1">
    <citation type="submission" date="2021-06" db="EMBL/GenBank/DDBJ databases">
        <authorList>
            <person name="Kallberg Y."/>
            <person name="Tangrot J."/>
            <person name="Rosling A."/>
        </authorList>
    </citation>
    <scope>NUCLEOTIDE SEQUENCE</scope>
    <source>
        <strain evidence="1">FL966</strain>
    </source>
</reference>
<evidence type="ECO:0000313" key="1">
    <source>
        <dbReference type="EMBL" id="CAG8767133.1"/>
    </source>
</evidence>
<gene>
    <name evidence="1" type="ORF">CPELLU_LOCUS15650</name>
</gene>
<dbReference type="EMBL" id="CAJVQA010021074">
    <property type="protein sequence ID" value="CAG8767133.1"/>
    <property type="molecule type" value="Genomic_DNA"/>
</dbReference>
<comment type="caution">
    <text evidence="1">The sequence shown here is derived from an EMBL/GenBank/DDBJ whole genome shotgun (WGS) entry which is preliminary data.</text>
</comment>